<keyword evidence="7" id="KW-1185">Reference proteome</keyword>
<dbReference type="InterPro" id="IPR036061">
    <property type="entry name" value="CheW-like_dom_sf"/>
</dbReference>
<keyword evidence="3" id="KW-0597">Phosphoprotein</keyword>
<proteinExistence type="predicted"/>
<dbReference type="InterPro" id="IPR002545">
    <property type="entry name" value="CheW-lke_dom"/>
</dbReference>
<evidence type="ECO:0000313" key="7">
    <source>
        <dbReference type="Proteomes" id="UP000012589"/>
    </source>
</evidence>
<dbReference type="eggNOG" id="COG0835">
    <property type="taxonomic scope" value="Bacteria"/>
</dbReference>
<dbReference type="GO" id="GO:0006935">
    <property type="term" value="P:chemotaxis"/>
    <property type="evidence" value="ECO:0007669"/>
    <property type="project" value="InterPro"/>
</dbReference>
<feature type="modified residue" description="4-aspartylphosphate" evidence="3">
    <location>
        <position position="235"/>
    </location>
</feature>
<evidence type="ECO:0000256" key="3">
    <source>
        <dbReference type="PROSITE-ProRule" id="PRU00169"/>
    </source>
</evidence>
<comment type="function">
    <text evidence="2">May play the central regulatory role in sporulation. It may be an element of the effector pathway responsible for the activation of sporulation genes in response to nutritional stress. Spo0A may act in concert with spo0H (a sigma factor) to control the expression of some genes that are critical to the sporulation process.</text>
</comment>
<dbReference type="SUPFAM" id="SSF52172">
    <property type="entry name" value="CheY-like"/>
    <property type="match status" value="1"/>
</dbReference>
<dbReference type="AlphaFoldDB" id="N2AMK2"/>
<name>N2AMK2_9FIRM</name>
<dbReference type="STRING" id="1235802.C823_02424"/>
<dbReference type="PROSITE" id="PS50110">
    <property type="entry name" value="RESPONSE_REGULATORY"/>
    <property type="match status" value="1"/>
</dbReference>
<accession>N2AMK2</accession>
<protein>
    <recommendedName>
        <fullName evidence="1">Stage 0 sporulation protein A homolog</fullName>
    </recommendedName>
</protein>
<sequence length="307" mass="33917">MDTNILLENGTNELEVLEFTLNGNHYGINVAKIREILTYQPITPIPNAHTSVEGIFMPRDTMITVISLKKCLGLPVTDNEGLFIITNFNKLNIAFHVDQVIGIHRVSWADIIKPDSTINTERGEESNGGVSTGIIKLEDKLVVILDFEKIVTDISPETGLKVSDIEALGERNRNDSPILVAEDSPLLGKLITDSLKKAGYTNIIMCMNGKEAWDKLVGYKNSGNLFDKVHCIITDIEMPIMDGHRLTKLAKTDDVLKQIPLIIFSSLVNDEMRRKGEALGADAQLTKPEIGSLVEAIDGLIDKKIRS</sequence>
<dbReference type="eggNOG" id="COG0784">
    <property type="taxonomic scope" value="Bacteria"/>
</dbReference>
<evidence type="ECO:0000259" key="5">
    <source>
        <dbReference type="PROSITE" id="PS50851"/>
    </source>
</evidence>
<dbReference type="PROSITE" id="PS50851">
    <property type="entry name" value="CHEW"/>
    <property type="match status" value="1"/>
</dbReference>
<dbReference type="PIRSF" id="PIRSF002867">
    <property type="entry name" value="CheV"/>
    <property type="match status" value="1"/>
</dbReference>
<feature type="domain" description="Response regulatory" evidence="4">
    <location>
        <begin position="177"/>
        <end position="302"/>
    </location>
</feature>
<dbReference type="SMART" id="SM00448">
    <property type="entry name" value="REC"/>
    <property type="match status" value="1"/>
</dbReference>
<evidence type="ECO:0000256" key="2">
    <source>
        <dbReference type="ARBA" id="ARBA00024867"/>
    </source>
</evidence>
<gene>
    <name evidence="6" type="ORF">C823_02424</name>
</gene>
<dbReference type="Proteomes" id="UP000012589">
    <property type="component" value="Unassembled WGS sequence"/>
</dbReference>
<dbReference type="PANTHER" id="PTHR47233">
    <property type="entry name" value="CHEMOTAXIS PROTEIN CHEV"/>
    <property type="match status" value="1"/>
</dbReference>
<evidence type="ECO:0000256" key="1">
    <source>
        <dbReference type="ARBA" id="ARBA00018672"/>
    </source>
</evidence>
<dbReference type="Pfam" id="PF01584">
    <property type="entry name" value="CheW"/>
    <property type="match status" value="1"/>
</dbReference>
<dbReference type="GO" id="GO:0000160">
    <property type="term" value="P:phosphorelay signal transduction system"/>
    <property type="evidence" value="ECO:0007669"/>
    <property type="project" value="InterPro"/>
</dbReference>
<evidence type="ECO:0000313" key="6">
    <source>
        <dbReference type="EMBL" id="EMZ27300.1"/>
    </source>
</evidence>
<comment type="caution">
    <text evidence="6">The sequence shown here is derived from an EMBL/GenBank/DDBJ whole genome shotgun (WGS) entry which is preliminary data.</text>
</comment>
<dbReference type="Gene3D" id="3.40.50.2300">
    <property type="match status" value="1"/>
</dbReference>
<dbReference type="SUPFAM" id="SSF50341">
    <property type="entry name" value="CheW-like"/>
    <property type="match status" value="1"/>
</dbReference>
<dbReference type="InterPro" id="IPR011006">
    <property type="entry name" value="CheY-like_superfamily"/>
</dbReference>
<dbReference type="Gene3D" id="2.40.50.180">
    <property type="entry name" value="CheA-289, Domain 4"/>
    <property type="match status" value="1"/>
</dbReference>
<dbReference type="Gene3D" id="2.30.30.40">
    <property type="entry name" value="SH3 Domains"/>
    <property type="match status" value="1"/>
</dbReference>
<evidence type="ECO:0000259" key="4">
    <source>
        <dbReference type="PROSITE" id="PS50110"/>
    </source>
</evidence>
<dbReference type="SMART" id="SM00260">
    <property type="entry name" value="CheW"/>
    <property type="match status" value="1"/>
</dbReference>
<dbReference type="Pfam" id="PF00072">
    <property type="entry name" value="Response_reg"/>
    <property type="match status" value="1"/>
</dbReference>
<dbReference type="OrthoDB" id="9806105at2"/>
<dbReference type="InterPro" id="IPR024181">
    <property type="entry name" value="Chemotax_regulator_CheV"/>
</dbReference>
<organism evidence="6 7">
    <name type="scientific">Eubacterium plexicaudatum ASF492</name>
    <dbReference type="NCBI Taxonomy" id="1235802"/>
    <lineage>
        <taxon>Bacteria</taxon>
        <taxon>Bacillati</taxon>
        <taxon>Bacillota</taxon>
        <taxon>Clostridia</taxon>
        <taxon>Eubacteriales</taxon>
        <taxon>Eubacteriaceae</taxon>
        <taxon>Eubacterium</taxon>
    </lineage>
</organism>
<dbReference type="HOGENOM" id="CLU_048995_0_1_9"/>
<reference evidence="6 7" key="1">
    <citation type="journal article" date="2014" name="Genome Announc.">
        <title>Draft genome sequences of the altered schaedler flora, a defined bacterial community from gnotobiotic mice.</title>
        <authorList>
            <person name="Wannemuehler M.J."/>
            <person name="Overstreet A.M."/>
            <person name="Ward D.V."/>
            <person name="Phillips G.J."/>
        </authorList>
    </citation>
    <scope>NUCLEOTIDE SEQUENCE [LARGE SCALE GENOMIC DNA]</scope>
    <source>
        <strain evidence="6 7">ASF492</strain>
    </source>
</reference>
<dbReference type="InterPro" id="IPR001789">
    <property type="entry name" value="Sig_transdc_resp-reg_receiver"/>
</dbReference>
<dbReference type="PATRIC" id="fig|1235802.3.peg.2563"/>
<dbReference type="PANTHER" id="PTHR47233:SF3">
    <property type="entry name" value="CHEMOTAXIS PROTEIN CHEV"/>
    <property type="match status" value="1"/>
</dbReference>
<feature type="domain" description="CheW-like" evidence="5">
    <location>
        <begin position="13"/>
        <end position="156"/>
    </location>
</feature>
<dbReference type="EMBL" id="AQFT01000072">
    <property type="protein sequence ID" value="EMZ27300.1"/>
    <property type="molecule type" value="Genomic_DNA"/>
</dbReference>